<sequence length="310" mass="34733">MFEVPNAKRLKRSELLEDNSNERVSLTAKSQEIEIEALVGTSEGEEEVPNYGFEYDFIDRATSEAQPVLEQEPEPAEETFQFNLFLAPADRPAPTATASSATETEPKSGPALISIRSPSPAPLNDISASNFAQQRPDSYYLTSSLPVSTQQRLQESYTSSAVSADTILALSRKAWPGTSLPWRVINLPCNPRQIIVHKVRHQPGSNTSDIQQPRVTTTDINNKINRRPRPSKKRRLMIRAKVQKRRALIDESKTKEEHEKEKKNKKNRDRKVKRRAKERREKEESRKAGDTGEKLAEGGGALASKDSSAS</sequence>
<protein>
    <submittedName>
        <fullName evidence="1">Uncharacterized protein</fullName>
    </submittedName>
</protein>
<organism evidence="1 2">
    <name type="scientific">Neophaeococcomyces mojaviensis</name>
    <dbReference type="NCBI Taxonomy" id="3383035"/>
    <lineage>
        <taxon>Eukaryota</taxon>
        <taxon>Fungi</taxon>
        <taxon>Dikarya</taxon>
        <taxon>Ascomycota</taxon>
        <taxon>Pezizomycotina</taxon>
        <taxon>Eurotiomycetes</taxon>
        <taxon>Chaetothyriomycetidae</taxon>
        <taxon>Chaetothyriales</taxon>
        <taxon>Chaetothyriales incertae sedis</taxon>
        <taxon>Neophaeococcomyces</taxon>
    </lineage>
</organism>
<evidence type="ECO:0000313" key="2">
    <source>
        <dbReference type="Proteomes" id="UP001172386"/>
    </source>
</evidence>
<gene>
    <name evidence="1" type="ORF">H2198_004308</name>
</gene>
<name>A0ACC3A8Y0_9EURO</name>
<proteinExistence type="predicted"/>
<dbReference type="EMBL" id="JAPDRQ010000064">
    <property type="protein sequence ID" value="KAJ9657433.1"/>
    <property type="molecule type" value="Genomic_DNA"/>
</dbReference>
<dbReference type="Proteomes" id="UP001172386">
    <property type="component" value="Unassembled WGS sequence"/>
</dbReference>
<keyword evidence="2" id="KW-1185">Reference proteome</keyword>
<evidence type="ECO:0000313" key="1">
    <source>
        <dbReference type="EMBL" id="KAJ9657433.1"/>
    </source>
</evidence>
<comment type="caution">
    <text evidence="1">The sequence shown here is derived from an EMBL/GenBank/DDBJ whole genome shotgun (WGS) entry which is preliminary data.</text>
</comment>
<accession>A0ACC3A8Y0</accession>
<reference evidence="1" key="1">
    <citation type="submission" date="2022-10" db="EMBL/GenBank/DDBJ databases">
        <title>Culturing micro-colonial fungi from biological soil crusts in the Mojave desert and describing Neophaeococcomyces mojavensis, and introducing the new genera and species Taxawa tesnikishii.</title>
        <authorList>
            <person name="Kurbessoian T."/>
            <person name="Stajich J.E."/>
        </authorList>
    </citation>
    <scope>NUCLEOTIDE SEQUENCE</scope>
    <source>
        <strain evidence="1">JES_112</strain>
    </source>
</reference>